<evidence type="ECO:0000256" key="4">
    <source>
        <dbReference type="ARBA" id="ARBA00023033"/>
    </source>
</evidence>
<dbReference type="Gene3D" id="3.50.50.60">
    <property type="entry name" value="FAD/NAD(P)-binding domain"/>
    <property type="match status" value="1"/>
</dbReference>
<dbReference type="GO" id="GO:0071949">
    <property type="term" value="F:FAD binding"/>
    <property type="evidence" value="ECO:0007669"/>
    <property type="project" value="InterPro"/>
</dbReference>
<dbReference type="PRINTS" id="PR00420">
    <property type="entry name" value="RNGMNOXGNASE"/>
</dbReference>
<evidence type="ECO:0000259" key="7">
    <source>
        <dbReference type="Pfam" id="PF04389"/>
    </source>
</evidence>
<keyword evidence="3" id="KW-0560">Oxidoreductase</keyword>
<protein>
    <recommendedName>
        <fullName evidence="5">Peptide hydrolase</fullName>
        <ecNumber evidence="5">3.4.-.-</ecNumber>
    </recommendedName>
</protein>
<gene>
    <name evidence="8" type="ORF">O9K51_04995</name>
</gene>
<dbReference type="InterPro" id="IPR036188">
    <property type="entry name" value="FAD/NAD-bd_sf"/>
</dbReference>
<keyword evidence="5" id="KW-0378">Hydrolase</keyword>
<keyword evidence="5" id="KW-0479">Metal-binding</keyword>
<keyword evidence="4" id="KW-0503">Monooxygenase</keyword>
<dbReference type="GO" id="GO:0004497">
    <property type="term" value="F:monooxygenase activity"/>
    <property type="evidence" value="ECO:0007669"/>
    <property type="project" value="UniProtKB-KW"/>
</dbReference>
<dbReference type="Gene3D" id="3.40.630.10">
    <property type="entry name" value="Zn peptidases"/>
    <property type="match status" value="1"/>
</dbReference>
<accession>A0AB34FQI8</accession>
<name>A0AB34FQI8_9HYPO</name>
<keyword evidence="5" id="KW-0732">Signal</keyword>
<feature type="signal peptide" evidence="5">
    <location>
        <begin position="1"/>
        <end position="19"/>
    </location>
</feature>
<feature type="chain" id="PRO_5044043028" description="Peptide hydrolase" evidence="5">
    <location>
        <begin position="20"/>
        <end position="786"/>
    </location>
</feature>
<keyword evidence="2" id="KW-0274">FAD</keyword>
<reference evidence="8" key="1">
    <citation type="submission" date="2023-01" db="EMBL/GenBank/DDBJ databases">
        <title>The growth and conidiation of Purpureocillium lavendulum are regulated by nitrogen source and histone H3K14 acetylation.</title>
        <authorList>
            <person name="Tang P."/>
            <person name="Han J."/>
            <person name="Zhang C."/>
            <person name="Tang P."/>
            <person name="Qi F."/>
            <person name="Zhang K."/>
            <person name="Liang L."/>
        </authorList>
    </citation>
    <scope>NUCLEOTIDE SEQUENCE</scope>
    <source>
        <strain evidence="8">YMF1.00683</strain>
    </source>
</reference>
<dbReference type="PANTHER" id="PTHR46972:SF1">
    <property type="entry name" value="FAD DEPENDENT OXIDOREDUCTASE DOMAIN-CONTAINING PROTEIN"/>
    <property type="match status" value="1"/>
</dbReference>
<dbReference type="SUPFAM" id="SSF53187">
    <property type="entry name" value="Zn-dependent exopeptidases"/>
    <property type="match status" value="1"/>
</dbReference>
<keyword evidence="5" id="KW-0862">Zinc</keyword>
<dbReference type="GO" id="GO:0046872">
    <property type="term" value="F:metal ion binding"/>
    <property type="evidence" value="ECO:0007669"/>
    <property type="project" value="UniProtKB-KW"/>
</dbReference>
<dbReference type="PANTHER" id="PTHR46972">
    <property type="entry name" value="MONOOXYGENASE ASQM-RELATED"/>
    <property type="match status" value="1"/>
</dbReference>
<organism evidence="8 9">
    <name type="scientific">Purpureocillium lavendulum</name>
    <dbReference type="NCBI Taxonomy" id="1247861"/>
    <lineage>
        <taxon>Eukaryota</taxon>
        <taxon>Fungi</taxon>
        <taxon>Dikarya</taxon>
        <taxon>Ascomycota</taxon>
        <taxon>Pezizomycotina</taxon>
        <taxon>Sordariomycetes</taxon>
        <taxon>Hypocreomycetidae</taxon>
        <taxon>Hypocreales</taxon>
        <taxon>Ophiocordycipitaceae</taxon>
        <taxon>Purpureocillium</taxon>
    </lineage>
</organism>
<feature type="domain" description="Peptidase M28" evidence="7">
    <location>
        <begin position="170"/>
        <end position="363"/>
    </location>
</feature>
<keyword evidence="1" id="KW-0285">Flavoprotein</keyword>
<dbReference type="EC" id="3.4.-.-" evidence="5"/>
<dbReference type="EMBL" id="JAQHRD010000004">
    <property type="protein sequence ID" value="KAJ6441445.1"/>
    <property type="molecule type" value="Genomic_DNA"/>
</dbReference>
<keyword evidence="9" id="KW-1185">Reference proteome</keyword>
<evidence type="ECO:0000256" key="1">
    <source>
        <dbReference type="ARBA" id="ARBA00022630"/>
    </source>
</evidence>
<dbReference type="Proteomes" id="UP001163105">
    <property type="component" value="Unassembled WGS sequence"/>
</dbReference>
<dbReference type="SUPFAM" id="SSF51905">
    <property type="entry name" value="FAD/NAD(P)-binding domain"/>
    <property type="match status" value="1"/>
</dbReference>
<comment type="similarity">
    <text evidence="5">Belongs to the peptidase M28 family.</text>
</comment>
<dbReference type="InterPro" id="IPR002938">
    <property type="entry name" value="FAD-bd"/>
</dbReference>
<dbReference type="AlphaFoldDB" id="A0AB34FQI8"/>
<dbReference type="Pfam" id="PF04389">
    <property type="entry name" value="Peptidase_M28"/>
    <property type="match status" value="1"/>
</dbReference>
<evidence type="ECO:0000259" key="6">
    <source>
        <dbReference type="Pfam" id="PF01494"/>
    </source>
</evidence>
<dbReference type="GO" id="GO:0008233">
    <property type="term" value="F:peptidase activity"/>
    <property type="evidence" value="ECO:0007669"/>
    <property type="project" value="UniProtKB-KW"/>
</dbReference>
<dbReference type="InterPro" id="IPR007484">
    <property type="entry name" value="Peptidase_M28"/>
</dbReference>
<evidence type="ECO:0000256" key="5">
    <source>
        <dbReference type="RuleBase" id="RU361240"/>
    </source>
</evidence>
<feature type="domain" description="FAD-binding" evidence="6">
    <location>
        <begin position="678"/>
        <end position="716"/>
    </location>
</feature>
<evidence type="ECO:0000313" key="8">
    <source>
        <dbReference type="EMBL" id="KAJ6441445.1"/>
    </source>
</evidence>
<dbReference type="Pfam" id="PF01494">
    <property type="entry name" value="FAD_binding_3"/>
    <property type="match status" value="2"/>
</dbReference>
<evidence type="ECO:0000313" key="9">
    <source>
        <dbReference type="Proteomes" id="UP001163105"/>
    </source>
</evidence>
<sequence length="786" mass="85428">MHINTALATLAVACPLALAAPAESIPAGRASLRLVKTSEQDPGQWVDEKDFWNKFTSKGINFIDITDIEDKDVLAILSGKPASTSVANILATYPDAPQHVDEANKLIAQSNTNGPQSWLKSLTDFYTRHYQSQTGTQASTWLFEQVKKTAAANSAITVKQFRHRFNQPSIIAQLPGESPNLVIVGAHMDSTGGSPSARSPGADDNGSGSVTILEALRVIASSGIKPKNTLEFHWYAGEEGGLLGSKEVYANYKQTGKKVTAFLNQDMTGYSPNKKPAVFTDNVDASLTTFVRKIVRQYTGIEPSTSQCGYGCSDHASGRSNGFPSAFVGEDTFDAMNPNIHSSRDSLEKIDWTAVHRHVKLTIGFLVEASTSHTMASIAIVGGGPSGLCLGVLLHKQGIPFTIYELRDRPSADALSTPSGMLDLHEESGIAAIRECGLWDQFIPRTADCAESMLVMDAQGTITHHDEGGKTYRPEIARNSLTDLLLSATPQESIRWRHKLLSATRTASGRIALDFGDKGIFEHDFVIGADGAWSKVRPLLTDVKPQYGGVSIVTLQILEATERHPELSSLVGKGSCAILANRNGLFTHRSVRDSIWLYVIVTSDDDEHAMELKTTDLTPQQYEDLMVGDDKLFGAWDKKTQALFQTACREEAAANGTIPPLKPMYMLPLDHRWESQPGVALIGDAAHLMMPWAGEGVNLAVWDSLDLADAIGKAWREGTCNGQDDAVEFQEALRPLMAEFDSKMFARSNEAAHETWKNSKIMFSDDGARSMGDMMAMLMAGGPPPQ</sequence>
<comment type="caution">
    <text evidence="8">The sequence shown here is derived from an EMBL/GenBank/DDBJ whole genome shotgun (WGS) entry which is preliminary data.</text>
</comment>
<evidence type="ECO:0000256" key="3">
    <source>
        <dbReference type="ARBA" id="ARBA00023002"/>
    </source>
</evidence>
<keyword evidence="5" id="KW-0645">Protease</keyword>
<evidence type="ECO:0000256" key="2">
    <source>
        <dbReference type="ARBA" id="ARBA00022827"/>
    </source>
</evidence>
<proteinExistence type="inferred from homology"/>
<feature type="domain" description="FAD-binding" evidence="6">
    <location>
        <begin position="377"/>
        <end position="616"/>
    </location>
</feature>
<dbReference type="GO" id="GO:0006508">
    <property type="term" value="P:proteolysis"/>
    <property type="evidence" value="ECO:0007669"/>
    <property type="project" value="UniProtKB-KW"/>
</dbReference>